<evidence type="ECO:0000313" key="2">
    <source>
        <dbReference type="EMBL" id="ODN88821.1"/>
    </source>
</evidence>
<dbReference type="EMBL" id="AWGH01000024">
    <property type="protein sequence ID" value="ODN88821.1"/>
    <property type="molecule type" value="Genomic_DNA"/>
</dbReference>
<organism evidence="2 3">
    <name type="scientific">Cryptococcus wingfieldii CBS 7118</name>
    <dbReference type="NCBI Taxonomy" id="1295528"/>
    <lineage>
        <taxon>Eukaryota</taxon>
        <taxon>Fungi</taxon>
        <taxon>Dikarya</taxon>
        <taxon>Basidiomycota</taxon>
        <taxon>Agaricomycotina</taxon>
        <taxon>Tremellomycetes</taxon>
        <taxon>Tremellales</taxon>
        <taxon>Cryptococcaceae</taxon>
        <taxon>Cryptococcus</taxon>
    </lineage>
</organism>
<evidence type="ECO:0000313" key="3">
    <source>
        <dbReference type="Proteomes" id="UP000094819"/>
    </source>
</evidence>
<protein>
    <submittedName>
        <fullName evidence="2">Uncharacterized protein</fullName>
    </submittedName>
</protein>
<dbReference type="RefSeq" id="XP_019029379.1">
    <property type="nucleotide sequence ID" value="XM_019178678.1"/>
</dbReference>
<comment type="caution">
    <text evidence="2">The sequence shown here is derived from an EMBL/GenBank/DDBJ whole genome shotgun (WGS) entry which is preliminary data.</text>
</comment>
<feature type="region of interest" description="Disordered" evidence="1">
    <location>
        <begin position="126"/>
        <end position="188"/>
    </location>
</feature>
<feature type="compositionally biased region" description="Gly residues" evidence="1">
    <location>
        <begin position="133"/>
        <end position="147"/>
    </location>
</feature>
<keyword evidence="3" id="KW-1185">Reference proteome</keyword>
<name>A0A1E3IM89_9TREE</name>
<reference evidence="2 3" key="1">
    <citation type="submission" date="2016-06" db="EMBL/GenBank/DDBJ databases">
        <title>Evolution of pathogenesis and genome organization in the Tremellales.</title>
        <authorList>
            <person name="Cuomo C."/>
            <person name="Litvintseva A."/>
            <person name="Heitman J."/>
            <person name="Chen Y."/>
            <person name="Sun S."/>
            <person name="Springer D."/>
            <person name="Dromer F."/>
            <person name="Young S."/>
            <person name="Zeng Q."/>
            <person name="Chapman S."/>
            <person name="Gujja S."/>
            <person name="Saif S."/>
            <person name="Birren B."/>
        </authorList>
    </citation>
    <scope>NUCLEOTIDE SEQUENCE [LARGE SCALE GENOMIC DNA]</scope>
    <source>
        <strain evidence="2 3">CBS 7118</strain>
    </source>
</reference>
<dbReference type="AlphaFoldDB" id="A0A1E3IM89"/>
<sequence>MDEYLPGSQARRVAKGMFWAWHQEAWAKTATDRQIRSAWAKAGLWPLSAGIILGKVNDPLTHPPQASQPAPPSPRTPLGPRRINTALRNGELDPVVAVAHAKTAAEVAKSESVLLRKELEEARAAMGLDKATRGGGKAVQNPGGGGGDDNREALEKREEKEEENRGFWAKRAPHRPAGAQSNEQQACL</sequence>
<accession>A0A1E3IM89</accession>
<dbReference type="OrthoDB" id="2578259at2759"/>
<dbReference type="GeneID" id="30195835"/>
<feature type="compositionally biased region" description="Basic and acidic residues" evidence="1">
    <location>
        <begin position="148"/>
        <end position="165"/>
    </location>
</feature>
<proteinExistence type="predicted"/>
<feature type="compositionally biased region" description="Polar residues" evidence="1">
    <location>
        <begin position="179"/>
        <end position="188"/>
    </location>
</feature>
<gene>
    <name evidence="2" type="ORF">L198_06623</name>
</gene>
<evidence type="ECO:0000256" key="1">
    <source>
        <dbReference type="SAM" id="MobiDB-lite"/>
    </source>
</evidence>
<feature type="region of interest" description="Disordered" evidence="1">
    <location>
        <begin position="56"/>
        <end position="83"/>
    </location>
</feature>
<dbReference type="Proteomes" id="UP000094819">
    <property type="component" value="Unassembled WGS sequence"/>
</dbReference>